<keyword evidence="5" id="KW-1185">Reference proteome</keyword>
<sequence>MIENEGDAPEQMYRLRLRAIGSRIRARRREQDLTQEEMARRARMSRPQLSHLERNGKNMNLTTLFRIAQVLDVHPADLIDDRDR</sequence>
<dbReference type="Pfam" id="PF01381">
    <property type="entry name" value="HTH_3"/>
    <property type="match status" value="1"/>
</dbReference>
<dbReference type="PROSITE" id="PS50943">
    <property type="entry name" value="HTH_CROC1"/>
    <property type="match status" value="1"/>
</dbReference>
<feature type="region of interest" description="Disordered" evidence="2">
    <location>
        <begin position="31"/>
        <end position="55"/>
    </location>
</feature>
<dbReference type="SMART" id="SM00530">
    <property type="entry name" value="HTH_XRE"/>
    <property type="match status" value="1"/>
</dbReference>
<dbReference type="Proteomes" id="UP001596337">
    <property type="component" value="Unassembled WGS sequence"/>
</dbReference>
<proteinExistence type="predicted"/>
<evidence type="ECO:0000256" key="2">
    <source>
        <dbReference type="SAM" id="MobiDB-lite"/>
    </source>
</evidence>
<evidence type="ECO:0000256" key="1">
    <source>
        <dbReference type="ARBA" id="ARBA00023125"/>
    </source>
</evidence>
<dbReference type="RefSeq" id="WP_345391334.1">
    <property type="nucleotide sequence ID" value="NZ_BAABLA010000007.1"/>
</dbReference>
<feature type="domain" description="HTH cro/C1-type" evidence="3">
    <location>
        <begin position="24"/>
        <end position="78"/>
    </location>
</feature>
<protein>
    <submittedName>
        <fullName evidence="4">Helix-turn-helix domain-containing protein</fullName>
    </submittedName>
</protein>
<organism evidence="4 5">
    <name type="scientific">Haloechinothrix salitolerans</name>
    <dbReference type="NCBI Taxonomy" id="926830"/>
    <lineage>
        <taxon>Bacteria</taxon>
        <taxon>Bacillati</taxon>
        <taxon>Actinomycetota</taxon>
        <taxon>Actinomycetes</taxon>
        <taxon>Pseudonocardiales</taxon>
        <taxon>Pseudonocardiaceae</taxon>
        <taxon>Haloechinothrix</taxon>
    </lineage>
</organism>
<dbReference type="Gene3D" id="1.10.260.40">
    <property type="entry name" value="lambda repressor-like DNA-binding domains"/>
    <property type="match status" value="1"/>
</dbReference>
<name>A0ABW2C878_9PSEU</name>
<dbReference type="SUPFAM" id="SSF47413">
    <property type="entry name" value="lambda repressor-like DNA-binding domains"/>
    <property type="match status" value="1"/>
</dbReference>
<dbReference type="InterPro" id="IPR050807">
    <property type="entry name" value="TransReg_Diox_bact_type"/>
</dbReference>
<dbReference type="InterPro" id="IPR010982">
    <property type="entry name" value="Lambda_DNA-bd_dom_sf"/>
</dbReference>
<gene>
    <name evidence="4" type="ORF">ACFQGD_30975</name>
</gene>
<evidence type="ECO:0000313" key="5">
    <source>
        <dbReference type="Proteomes" id="UP001596337"/>
    </source>
</evidence>
<feature type="compositionally biased region" description="Basic and acidic residues" evidence="2">
    <location>
        <begin position="31"/>
        <end position="40"/>
    </location>
</feature>
<dbReference type="PANTHER" id="PTHR46797:SF1">
    <property type="entry name" value="METHYLPHOSPHONATE SYNTHASE"/>
    <property type="match status" value="1"/>
</dbReference>
<evidence type="ECO:0000313" key="4">
    <source>
        <dbReference type="EMBL" id="MFC6871556.1"/>
    </source>
</evidence>
<dbReference type="InterPro" id="IPR001387">
    <property type="entry name" value="Cro/C1-type_HTH"/>
</dbReference>
<evidence type="ECO:0000259" key="3">
    <source>
        <dbReference type="PROSITE" id="PS50943"/>
    </source>
</evidence>
<dbReference type="PANTHER" id="PTHR46797">
    <property type="entry name" value="HTH-TYPE TRANSCRIPTIONAL REGULATOR"/>
    <property type="match status" value="1"/>
</dbReference>
<dbReference type="EMBL" id="JBHSXX010000001">
    <property type="protein sequence ID" value="MFC6871556.1"/>
    <property type="molecule type" value="Genomic_DNA"/>
</dbReference>
<accession>A0ABW2C878</accession>
<keyword evidence="1" id="KW-0238">DNA-binding</keyword>
<reference evidence="5" key="1">
    <citation type="journal article" date="2019" name="Int. J. Syst. Evol. Microbiol.">
        <title>The Global Catalogue of Microorganisms (GCM) 10K type strain sequencing project: providing services to taxonomists for standard genome sequencing and annotation.</title>
        <authorList>
            <consortium name="The Broad Institute Genomics Platform"/>
            <consortium name="The Broad Institute Genome Sequencing Center for Infectious Disease"/>
            <person name="Wu L."/>
            <person name="Ma J."/>
        </authorList>
    </citation>
    <scope>NUCLEOTIDE SEQUENCE [LARGE SCALE GENOMIC DNA]</scope>
    <source>
        <strain evidence="5">KCTC 32255</strain>
    </source>
</reference>
<dbReference type="CDD" id="cd00093">
    <property type="entry name" value="HTH_XRE"/>
    <property type="match status" value="1"/>
</dbReference>
<comment type="caution">
    <text evidence="4">The sequence shown here is derived from an EMBL/GenBank/DDBJ whole genome shotgun (WGS) entry which is preliminary data.</text>
</comment>